<evidence type="ECO:0000256" key="3">
    <source>
        <dbReference type="ARBA" id="ARBA00022737"/>
    </source>
</evidence>
<protein>
    <recommendedName>
        <fullName evidence="11">SLED domain-containing protein</fullName>
    </recommendedName>
</protein>
<evidence type="ECO:0000256" key="2">
    <source>
        <dbReference type="ARBA" id="ARBA00022491"/>
    </source>
</evidence>
<accession>A0A7R9QMB1</accession>
<dbReference type="GO" id="GO:0045892">
    <property type="term" value="P:negative regulation of DNA-templated transcription"/>
    <property type="evidence" value="ECO:0007669"/>
    <property type="project" value="TreeGrafter"/>
</dbReference>
<dbReference type="Gene3D" id="2.30.30.140">
    <property type="match status" value="4"/>
</dbReference>
<dbReference type="Pfam" id="PF12140">
    <property type="entry name" value="SLED"/>
    <property type="match status" value="1"/>
</dbReference>
<dbReference type="PROSITE" id="PS51079">
    <property type="entry name" value="MBT"/>
    <property type="match status" value="1"/>
</dbReference>
<keyword evidence="3" id="KW-0677">Repeat</keyword>
<dbReference type="AlphaFoldDB" id="A0A7R9QMB1"/>
<evidence type="ECO:0000256" key="1">
    <source>
        <dbReference type="ARBA" id="ARBA00004123"/>
    </source>
</evidence>
<dbReference type="SMART" id="SM00561">
    <property type="entry name" value="MBT"/>
    <property type="match status" value="2"/>
</dbReference>
<dbReference type="Proteomes" id="UP000728032">
    <property type="component" value="Unassembled WGS sequence"/>
</dbReference>
<dbReference type="InterPro" id="IPR004092">
    <property type="entry name" value="Mbt"/>
</dbReference>
<feature type="non-terminal residue" evidence="9">
    <location>
        <position position="1"/>
    </location>
</feature>
<dbReference type="InterPro" id="IPR058698">
    <property type="entry name" value="CUB_metazoa"/>
</dbReference>
<feature type="repeat" description="MBT" evidence="5">
    <location>
        <begin position="138"/>
        <end position="237"/>
    </location>
</feature>
<evidence type="ECO:0000259" key="8">
    <source>
        <dbReference type="Pfam" id="PF26080"/>
    </source>
</evidence>
<dbReference type="InterPro" id="IPR021987">
    <property type="entry name" value="SLED"/>
</dbReference>
<dbReference type="Pfam" id="PF02820">
    <property type="entry name" value="MBT"/>
    <property type="match status" value="2"/>
</dbReference>
<keyword evidence="10" id="KW-1185">Reference proteome</keyword>
<sequence length="747" mass="84952">MISCDSMQSAPNGCIQYFTHTTGMSRYMSDTSYTVCVRVEENYCWIQWQPEYEDTFSWGTPLIPSDETTGPLGGICDADDFVAISDANTKPFVLRVRSNGNHALNTQNSQKAMSDTKLMVTTTGDTDVLVTDKCDDNSDHNEDMDDEEEEDYETVSDSAFWHIEVTLDNVFSTGMLVEIEHSPQKYWLATVVGAFGQLLSLKWEGAEAEPDFWFDLKNRKIFPVGYYRDKRDFKIEPPLNLKLETKNIVDVTVKYFSKNQTSVANCVKLNLFTKYGFTNLSDIFIADTAVVEVSHEFEPHKYWFARVVHNYGGRLALQWIEALDPQEEAKDDNKDYFYLYFCNPRISYLGYANSRAADDFFYSTPKQSINNSEEIIDKYLAESTSELNEFIKTVILNAKELQPKLYKTGCLEQMRVKDKVLIFPNKLLKLCPASVESVAMDGKHVVIKCDSDDTIRFCYPNHDNQCFLPLGWAEEHQISAEFGDGGPAKYVSRHGSRGAPIAIQKDSRIDEFEINTKLEVIHPKDKNKICEGIIIRVTPPLIWIEIASDTITVLPYTSTDIYPLGWCHNNGLEAVKLLTNNKKSSKPTKEVKESKPETKAETEVDDDPNLPSSPSMPSSQSQCSSKSWCPRIFINHKCFTGPALSKSKICELPQYVGPGPITLVLQEVISKIIQVAYVPNRVLNELSSLGFEELLKKKDIKKTDEIMFKAKYQKRTYRDDVLVARNADQVEEYCRCVCGHLKCCYNL</sequence>
<dbReference type="EMBL" id="CAJPVJ010004227">
    <property type="protein sequence ID" value="CAG2168416.1"/>
    <property type="molecule type" value="Genomic_DNA"/>
</dbReference>
<dbReference type="PANTHER" id="PTHR12247:SF129">
    <property type="entry name" value="SOP-2-RELATED PROTEIN 3"/>
    <property type="match status" value="1"/>
</dbReference>
<feature type="domain" description="SLED" evidence="7">
    <location>
        <begin position="629"/>
        <end position="747"/>
    </location>
</feature>
<dbReference type="Gene3D" id="3.90.1150.190">
    <property type="entry name" value="SLED domain"/>
    <property type="match status" value="1"/>
</dbReference>
<organism evidence="9">
    <name type="scientific">Oppiella nova</name>
    <dbReference type="NCBI Taxonomy" id="334625"/>
    <lineage>
        <taxon>Eukaryota</taxon>
        <taxon>Metazoa</taxon>
        <taxon>Ecdysozoa</taxon>
        <taxon>Arthropoda</taxon>
        <taxon>Chelicerata</taxon>
        <taxon>Arachnida</taxon>
        <taxon>Acari</taxon>
        <taxon>Acariformes</taxon>
        <taxon>Sarcoptiformes</taxon>
        <taxon>Oribatida</taxon>
        <taxon>Brachypylina</taxon>
        <taxon>Oppioidea</taxon>
        <taxon>Oppiidae</taxon>
        <taxon>Oppiella</taxon>
    </lineage>
</organism>
<dbReference type="GO" id="GO:0003682">
    <property type="term" value="F:chromatin binding"/>
    <property type="evidence" value="ECO:0007669"/>
    <property type="project" value="TreeGrafter"/>
</dbReference>
<comment type="subcellular location">
    <subcellularLocation>
        <location evidence="1">Nucleus</location>
    </subcellularLocation>
</comment>
<dbReference type="PANTHER" id="PTHR12247">
    <property type="entry name" value="POLYCOMB GROUP PROTEIN"/>
    <property type="match status" value="1"/>
</dbReference>
<keyword evidence="2" id="KW-0678">Repressor</keyword>
<evidence type="ECO:0000313" key="10">
    <source>
        <dbReference type="Proteomes" id="UP000728032"/>
    </source>
</evidence>
<evidence type="ECO:0008006" key="11">
    <source>
        <dbReference type="Google" id="ProtNLM"/>
    </source>
</evidence>
<feature type="region of interest" description="Disordered" evidence="6">
    <location>
        <begin position="583"/>
        <end position="622"/>
    </location>
</feature>
<evidence type="ECO:0000259" key="7">
    <source>
        <dbReference type="Pfam" id="PF12140"/>
    </source>
</evidence>
<dbReference type="GO" id="GO:0042393">
    <property type="term" value="F:histone binding"/>
    <property type="evidence" value="ECO:0007669"/>
    <property type="project" value="TreeGrafter"/>
</dbReference>
<evidence type="ECO:0000313" key="9">
    <source>
        <dbReference type="EMBL" id="CAD7650622.1"/>
    </source>
</evidence>
<dbReference type="SUPFAM" id="SSF63748">
    <property type="entry name" value="Tudor/PWWP/MBT"/>
    <property type="match status" value="2"/>
</dbReference>
<dbReference type="EMBL" id="OC919052">
    <property type="protein sequence ID" value="CAD7650622.1"/>
    <property type="molecule type" value="Genomic_DNA"/>
</dbReference>
<keyword evidence="4" id="KW-0539">Nucleus</keyword>
<dbReference type="OrthoDB" id="5917609at2759"/>
<feature type="compositionally biased region" description="Basic and acidic residues" evidence="6">
    <location>
        <begin position="587"/>
        <end position="602"/>
    </location>
</feature>
<reference evidence="9" key="1">
    <citation type="submission" date="2020-11" db="EMBL/GenBank/DDBJ databases">
        <authorList>
            <person name="Tran Van P."/>
        </authorList>
    </citation>
    <scope>NUCLEOTIDE SEQUENCE</scope>
</reference>
<name>A0A7R9QMB1_9ACAR</name>
<dbReference type="Pfam" id="PF26080">
    <property type="entry name" value="CUB_animal"/>
    <property type="match status" value="1"/>
</dbReference>
<feature type="domain" description="CUB" evidence="8">
    <location>
        <begin position="11"/>
        <end position="117"/>
    </location>
</feature>
<gene>
    <name evidence="9" type="ORF">ONB1V03_LOCUS7906</name>
</gene>
<dbReference type="InterPro" id="IPR038348">
    <property type="entry name" value="SLED_sf"/>
</dbReference>
<evidence type="ECO:0000256" key="6">
    <source>
        <dbReference type="SAM" id="MobiDB-lite"/>
    </source>
</evidence>
<dbReference type="InterPro" id="IPR050548">
    <property type="entry name" value="PcG_chromatin_remod_factors"/>
</dbReference>
<dbReference type="GO" id="GO:0005634">
    <property type="term" value="C:nucleus"/>
    <property type="evidence" value="ECO:0007669"/>
    <property type="project" value="UniProtKB-SubCell"/>
</dbReference>
<feature type="compositionally biased region" description="Low complexity" evidence="6">
    <location>
        <begin position="612"/>
        <end position="622"/>
    </location>
</feature>
<proteinExistence type="predicted"/>
<evidence type="ECO:0000256" key="5">
    <source>
        <dbReference type="PROSITE-ProRule" id="PRU00459"/>
    </source>
</evidence>
<evidence type="ECO:0000256" key="4">
    <source>
        <dbReference type="ARBA" id="ARBA00023242"/>
    </source>
</evidence>